<dbReference type="Proteomes" id="UP000186922">
    <property type="component" value="Unassembled WGS sequence"/>
</dbReference>
<proteinExistence type="predicted"/>
<dbReference type="AlphaFoldDB" id="A0A1D1VXQ4"/>
<keyword evidence="2" id="KW-1185">Reference proteome</keyword>
<name>A0A1D1VXQ4_RAMVA</name>
<evidence type="ECO:0000313" key="1">
    <source>
        <dbReference type="EMBL" id="GAV06207.1"/>
    </source>
</evidence>
<protein>
    <submittedName>
        <fullName evidence="1">Uncharacterized protein</fullName>
    </submittedName>
</protein>
<gene>
    <name evidence="1" type="primary">RvY_16231-1</name>
    <name evidence="1" type="synonym">RvY_16231.1</name>
    <name evidence="1" type="ORF">RvY_16231</name>
</gene>
<comment type="caution">
    <text evidence="1">The sequence shown here is derived from an EMBL/GenBank/DDBJ whole genome shotgun (WGS) entry which is preliminary data.</text>
</comment>
<accession>A0A1D1VXQ4</accession>
<dbReference type="EMBL" id="BDGG01000013">
    <property type="protein sequence ID" value="GAV06207.1"/>
    <property type="molecule type" value="Genomic_DNA"/>
</dbReference>
<sequence>MEPQSVATHARPSETEGLLTKALSALDLLRASVDKIGQAAPIDNLSISGSTNVTKRIQICRYGPRNVDR</sequence>
<organism evidence="1 2">
    <name type="scientific">Ramazzottius varieornatus</name>
    <name type="common">Water bear</name>
    <name type="synonym">Tardigrade</name>
    <dbReference type="NCBI Taxonomy" id="947166"/>
    <lineage>
        <taxon>Eukaryota</taxon>
        <taxon>Metazoa</taxon>
        <taxon>Ecdysozoa</taxon>
        <taxon>Tardigrada</taxon>
        <taxon>Eutardigrada</taxon>
        <taxon>Parachela</taxon>
        <taxon>Hypsibioidea</taxon>
        <taxon>Ramazzottiidae</taxon>
        <taxon>Ramazzottius</taxon>
    </lineage>
</organism>
<evidence type="ECO:0000313" key="2">
    <source>
        <dbReference type="Proteomes" id="UP000186922"/>
    </source>
</evidence>
<reference evidence="1 2" key="1">
    <citation type="journal article" date="2016" name="Nat. Commun.">
        <title>Extremotolerant tardigrade genome and improved radiotolerance of human cultured cells by tardigrade-unique protein.</title>
        <authorList>
            <person name="Hashimoto T."/>
            <person name="Horikawa D.D."/>
            <person name="Saito Y."/>
            <person name="Kuwahara H."/>
            <person name="Kozuka-Hata H."/>
            <person name="Shin-I T."/>
            <person name="Minakuchi Y."/>
            <person name="Ohishi K."/>
            <person name="Motoyama A."/>
            <person name="Aizu T."/>
            <person name="Enomoto A."/>
            <person name="Kondo K."/>
            <person name="Tanaka S."/>
            <person name="Hara Y."/>
            <person name="Koshikawa S."/>
            <person name="Sagara H."/>
            <person name="Miura T."/>
            <person name="Yokobori S."/>
            <person name="Miyagawa K."/>
            <person name="Suzuki Y."/>
            <person name="Kubo T."/>
            <person name="Oyama M."/>
            <person name="Kohara Y."/>
            <person name="Fujiyama A."/>
            <person name="Arakawa K."/>
            <person name="Katayama T."/>
            <person name="Toyoda A."/>
            <person name="Kunieda T."/>
        </authorList>
    </citation>
    <scope>NUCLEOTIDE SEQUENCE [LARGE SCALE GENOMIC DNA]</scope>
    <source>
        <strain evidence="1 2">YOKOZUNA-1</strain>
    </source>
</reference>